<accession>A0ABW5BQK8</accession>
<evidence type="ECO:0000313" key="1">
    <source>
        <dbReference type="EMBL" id="MFD2212413.1"/>
    </source>
</evidence>
<name>A0ABW5BQK8_9BACI</name>
<keyword evidence="2" id="KW-1185">Reference proteome</keyword>
<proteinExistence type="predicted"/>
<dbReference type="Proteomes" id="UP001597318">
    <property type="component" value="Unassembled WGS sequence"/>
</dbReference>
<reference evidence="2" key="1">
    <citation type="journal article" date="2019" name="Int. J. Syst. Evol. Microbiol.">
        <title>The Global Catalogue of Microorganisms (GCM) 10K type strain sequencing project: providing services to taxonomists for standard genome sequencing and annotation.</title>
        <authorList>
            <consortium name="The Broad Institute Genomics Platform"/>
            <consortium name="The Broad Institute Genome Sequencing Center for Infectious Disease"/>
            <person name="Wu L."/>
            <person name="Ma J."/>
        </authorList>
    </citation>
    <scope>NUCLEOTIDE SEQUENCE [LARGE SCALE GENOMIC DNA]</scope>
    <source>
        <strain evidence="2">CGMCC 1.15474</strain>
    </source>
</reference>
<dbReference type="RefSeq" id="WP_379049684.1">
    <property type="nucleotide sequence ID" value="NZ_JBHUIK010000001.1"/>
</dbReference>
<comment type="caution">
    <text evidence="1">The sequence shown here is derived from an EMBL/GenBank/DDBJ whole genome shotgun (WGS) entry which is preliminary data.</text>
</comment>
<gene>
    <name evidence="1" type="ORF">ACFSKK_01660</name>
</gene>
<protein>
    <recommendedName>
        <fullName evidence="3">Lipoprotein YvcA</fullName>
    </recommendedName>
</protein>
<evidence type="ECO:0000313" key="2">
    <source>
        <dbReference type="Proteomes" id="UP001597318"/>
    </source>
</evidence>
<sequence>MKKVADSKGLPNTAAFQDEFTRSLLDSPEEVEEGHYLFESKTLGYSMLWPKNAVTDGPPFYQRTKDSFEKIIFYDRNEKENYDYSFSTTYSTYGESAIDSSLGILSDSVRYDGEYKKIETNKTHIYFAMSEKVFKDSIAYFFFGYITSKENQKGLEYIFSAECLDNTKSNCNIDIKKEEKKALHYMKSVEFSTDE</sequence>
<evidence type="ECO:0008006" key="3">
    <source>
        <dbReference type="Google" id="ProtNLM"/>
    </source>
</evidence>
<organism evidence="1 2">
    <name type="scientific">Metabacillus endolithicus</name>
    <dbReference type="NCBI Taxonomy" id="1535204"/>
    <lineage>
        <taxon>Bacteria</taxon>
        <taxon>Bacillati</taxon>
        <taxon>Bacillota</taxon>
        <taxon>Bacilli</taxon>
        <taxon>Bacillales</taxon>
        <taxon>Bacillaceae</taxon>
        <taxon>Metabacillus</taxon>
    </lineage>
</organism>
<dbReference type="EMBL" id="JBHUIK010000001">
    <property type="protein sequence ID" value="MFD2212413.1"/>
    <property type="molecule type" value="Genomic_DNA"/>
</dbReference>